<evidence type="ECO:0000256" key="3">
    <source>
        <dbReference type="ARBA" id="ARBA00023125"/>
    </source>
</evidence>
<feature type="coiled-coil region" evidence="4">
    <location>
        <begin position="393"/>
        <end position="420"/>
    </location>
</feature>
<keyword evidence="6" id="KW-0255">Endonuclease</keyword>
<reference evidence="7" key="1">
    <citation type="journal article" date="2019" name="Int. J. Syst. Evol. Microbiol.">
        <title>The Global Catalogue of Microorganisms (GCM) 10K type strain sequencing project: providing services to taxonomists for standard genome sequencing and annotation.</title>
        <authorList>
            <consortium name="The Broad Institute Genomics Platform"/>
            <consortium name="The Broad Institute Genome Sequencing Center for Infectious Disease"/>
            <person name="Wu L."/>
            <person name="Ma J."/>
        </authorList>
    </citation>
    <scope>NUCLEOTIDE SEQUENCE [LARGE SCALE GENOMIC DNA]</scope>
    <source>
        <strain evidence="7">CGMCC 1.10832</strain>
    </source>
</reference>
<evidence type="ECO:0000313" key="6">
    <source>
        <dbReference type="EMBL" id="GGC39846.1"/>
    </source>
</evidence>
<evidence type="ECO:0000256" key="4">
    <source>
        <dbReference type="SAM" id="Coils"/>
    </source>
</evidence>
<dbReference type="EMBL" id="BMEC01000008">
    <property type="protein sequence ID" value="GGC39846.1"/>
    <property type="molecule type" value="Genomic_DNA"/>
</dbReference>
<keyword evidence="3" id="KW-0238">DNA-binding</keyword>
<name>A0ABQ1MJA7_9BACT</name>
<dbReference type="Gene3D" id="3.90.220.20">
    <property type="entry name" value="DNA methylase specificity domains"/>
    <property type="match status" value="2"/>
</dbReference>
<keyword evidence="7" id="KW-1185">Reference proteome</keyword>
<organism evidence="6 7">
    <name type="scientific">Marivirga lumbricoides</name>
    <dbReference type="NCBI Taxonomy" id="1046115"/>
    <lineage>
        <taxon>Bacteria</taxon>
        <taxon>Pseudomonadati</taxon>
        <taxon>Bacteroidota</taxon>
        <taxon>Cytophagia</taxon>
        <taxon>Cytophagales</taxon>
        <taxon>Marivirgaceae</taxon>
        <taxon>Marivirga</taxon>
    </lineage>
</organism>
<keyword evidence="2" id="KW-0680">Restriction system</keyword>
<dbReference type="CDD" id="cd17246">
    <property type="entry name" value="RMtype1_S_SonII-TRD2-CR2_like"/>
    <property type="match status" value="1"/>
</dbReference>
<dbReference type="Pfam" id="PF01420">
    <property type="entry name" value="Methylase_S"/>
    <property type="match status" value="2"/>
</dbReference>
<dbReference type="PANTHER" id="PTHR30408">
    <property type="entry name" value="TYPE-1 RESTRICTION ENZYME ECOKI SPECIFICITY PROTEIN"/>
    <property type="match status" value="1"/>
</dbReference>
<dbReference type="CDD" id="cd17517">
    <property type="entry name" value="RMtype1_S_EcoKI_StySPI-TRD2-CR2_like"/>
    <property type="match status" value="1"/>
</dbReference>
<evidence type="ECO:0000256" key="1">
    <source>
        <dbReference type="ARBA" id="ARBA00010923"/>
    </source>
</evidence>
<dbReference type="InterPro" id="IPR000055">
    <property type="entry name" value="Restrct_endonuc_typeI_TRD"/>
</dbReference>
<feature type="domain" description="Type I restriction modification DNA specificity" evidence="5">
    <location>
        <begin position="17"/>
        <end position="195"/>
    </location>
</feature>
<keyword evidence="6" id="KW-0540">Nuclease</keyword>
<dbReference type="PANTHER" id="PTHR30408:SF12">
    <property type="entry name" value="TYPE I RESTRICTION ENZYME MJAVIII SPECIFICITY SUBUNIT"/>
    <property type="match status" value="1"/>
</dbReference>
<comment type="similarity">
    <text evidence="1">Belongs to the type-I restriction system S methylase family.</text>
</comment>
<keyword evidence="6" id="KW-0378">Hydrolase</keyword>
<dbReference type="InterPro" id="IPR044946">
    <property type="entry name" value="Restrct_endonuc_typeI_TRD_sf"/>
</dbReference>
<protein>
    <submittedName>
        <fullName evidence="6">Restriction endonuclease subunit S</fullName>
    </submittedName>
</protein>
<evidence type="ECO:0000256" key="2">
    <source>
        <dbReference type="ARBA" id="ARBA00022747"/>
    </source>
</evidence>
<dbReference type="Proteomes" id="UP000636010">
    <property type="component" value="Unassembled WGS sequence"/>
</dbReference>
<dbReference type="InterPro" id="IPR052021">
    <property type="entry name" value="Type-I_RS_S_subunit"/>
</dbReference>
<sequence>MELKEVTYKTTEIGLIPDEWEIIRLGDILTFKNGLNKESEYFGYGTPIVNYMDVYANYGLSKDNIQGKVFVSSEEIKNFSAKKGDVFFTRTSETVDEIGISAVLLEDVQKCVFSGFVLRGRDKLNTLTLEFKKYCFSSHLVRKQIISRSTYTTRALTNGRHLSAVYIPIPKDEKEQKAIATALSDVDTLITNLDKLIAKKKAIKQGAMQRLLKSPAQGGQRLPGFEGEWVEGYLGDFCTVITKGTTPTSLGKEFTETGIAFVKAESIAESGTLIQEKLAYIDEETNDLLERSKLKEGDLLFSIAGVLGRIGLIRSIDLPANTNQAVAIVRLNPNKNIERNFVFQILRTTAIKKHIEAISVQGAQSNFSLKDVNEIPITIPFDKDEQTAIASILSDMRDEIESLERKKSKYLRVKQGMMQELLTGKTRLNH</sequence>
<dbReference type="RefSeq" id="WP_188464232.1">
    <property type="nucleotide sequence ID" value="NZ_BAABHU010000008.1"/>
</dbReference>
<evidence type="ECO:0000259" key="5">
    <source>
        <dbReference type="Pfam" id="PF01420"/>
    </source>
</evidence>
<dbReference type="GO" id="GO:0004519">
    <property type="term" value="F:endonuclease activity"/>
    <property type="evidence" value="ECO:0007669"/>
    <property type="project" value="UniProtKB-KW"/>
</dbReference>
<keyword evidence="4" id="KW-0175">Coiled coil</keyword>
<accession>A0ABQ1MJA7</accession>
<gene>
    <name evidence="6" type="ORF">GCM10011506_26670</name>
</gene>
<dbReference type="Gene3D" id="1.10.287.1120">
    <property type="entry name" value="Bipartite methylase S protein"/>
    <property type="match status" value="2"/>
</dbReference>
<evidence type="ECO:0000313" key="7">
    <source>
        <dbReference type="Proteomes" id="UP000636010"/>
    </source>
</evidence>
<proteinExistence type="inferred from homology"/>
<feature type="domain" description="Type I restriction modification DNA specificity" evidence="5">
    <location>
        <begin position="228"/>
        <end position="406"/>
    </location>
</feature>
<comment type="caution">
    <text evidence="6">The sequence shown here is derived from an EMBL/GenBank/DDBJ whole genome shotgun (WGS) entry which is preliminary data.</text>
</comment>
<dbReference type="SUPFAM" id="SSF116734">
    <property type="entry name" value="DNA methylase specificity domain"/>
    <property type="match status" value="2"/>
</dbReference>